<evidence type="ECO:0008006" key="3">
    <source>
        <dbReference type="Google" id="ProtNLM"/>
    </source>
</evidence>
<evidence type="ECO:0000313" key="1">
    <source>
        <dbReference type="EMBL" id="SCL73651.1"/>
    </source>
</evidence>
<reference evidence="1 2" key="1">
    <citation type="submission" date="2016-06" db="EMBL/GenBank/DDBJ databases">
        <authorList>
            <person name="Kjaerup R.B."/>
            <person name="Dalgaard T.S."/>
            <person name="Juul-Madsen H.R."/>
        </authorList>
    </citation>
    <scope>NUCLEOTIDE SEQUENCE [LARGE SCALE GENOMIC DNA]</scope>
    <source>
        <strain evidence="1 2">DSM 43363</strain>
    </source>
</reference>
<dbReference type="RefSeq" id="WP_091632637.1">
    <property type="nucleotide sequence ID" value="NZ_FMIC01000002.1"/>
</dbReference>
<sequence length="163" mass="16748">MTRDHLTAQALAAAVLLTGGCANPTYQAPAAPATSISAGQPPSGLAADPDGVLPTRSAAADQAAATAAARFVGLWARPAVPAARWRAELRPYAVPAYADLLDTVDPANVPATRITAPARVVSASDTRAEVDVGTDAGVIRVVCVRDDQRWLVATVGRNSGNRR</sequence>
<dbReference type="STRING" id="47871.GA0070608_5961"/>
<organism evidence="1 2">
    <name type="scientific">Micromonospora peucetia</name>
    <dbReference type="NCBI Taxonomy" id="47871"/>
    <lineage>
        <taxon>Bacteria</taxon>
        <taxon>Bacillati</taxon>
        <taxon>Actinomycetota</taxon>
        <taxon>Actinomycetes</taxon>
        <taxon>Micromonosporales</taxon>
        <taxon>Micromonosporaceae</taxon>
        <taxon>Micromonospora</taxon>
    </lineage>
</organism>
<dbReference type="EMBL" id="FMIC01000002">
    <property type="protein sequence ID" value="SCL73651.1"/>
    <property type="molecule type" value="Genomic_DNA"/>
</dbReference>
<dbReference type="AlphaFoldDB" id="A0A1C6W582"/>
<protein>
    <recommendedName>
        <fullName evidence="3">Lipoprotein</fullName>
    </recommendedName>
</protein>
<gene>
    <name evidence="1" type="ORF">GA0070608_5961</name>
</gene>
<dbReference type="PROSITE" id="PS51257">
    <property type="entry name" value="PROKAR_LIPOPROTEIN"/>
    <property type="match status" value="1"/>
</dbReference>
<proteinExistence type="predicted"/>
<evidence type="ECO:0000313" key="2">
    <source>
        <dbReference type="Proteomes" id="UP000199343"/>
    </source>
</evidence>
<name>A0A1C6W582_9ACTN</name>
<dbReference type="OrthoDB" id="3555448at2"/>
<dbReference type="Proteomes" id="UP000199343">
    <property type="component" value="Unassembled WGS sequence"/>
</dbReference>
<accession>A0A1C6W582</accession>